<proteinExistence type="predicted"/>
<name>A0AA38CP48_TAXCH</name>
<accession>A0AA38CP48</accession>
<evidence type="ECO:0000313" key="1">
    <source>
        <dbReference type="EMBL" id="KAH9300254.1"/>
    </source>
</evidence>
<organism evidence="1 2">
    <name type="scientific">Taxus chinensis</name>
    <name type="common">Chinese yew</name>
    <name type="synonym">Taxus wallichiana var. chinensis</name>
    <dbReference type="NCBI Taxonomy" id="29808"/>
    <lineage>
        <taxon>Eukaryota</taxon>
        <taxon>Viridiplantae</taxon>
        <taxon>Streptophyta</taxon>
        <taxon>Embryophyta</taxon>
        <taxon>Tracheophyta</taxon>
        <taxon>Spermatophyta</taxon>
        <taxon>Pinopsida</taxon>
        <taxon>Pinidae</taxon>
        <taxon>Conifers II</taxon>
        <taxon>Cupressales</taxon>
        <taxon>Taxaceae</taxon>
        <taxon>Taxus</taxon>
    </lineage>
</organism>
<dbReference type="AlphaFoldDB" id="A0AA38CP48"/>
<evidence type="ECO:0000313" key="2">
    <source>
        <dbReference type="Proteomes" id="UP000824469"/>
    </source>
</evidence>
<protein>
    <submittedName>
        <fullName evidence="1">Uncharacterized protein</fullName>
    </submittedName>
</protein>
<reference evidence="1 2" key="1">
    <citation type="journal article" date="2021" name="Nat. Plants">
        <title>The Taxus genome provides insights into paclitaxel biosynthesis.</title>
        <authorList>
            <person name="Xiong X."/>
            <person name="Gou J."/>
            <person name="Liao Q."/>
            <person name="Li Y."/>
            <person name="Zhou Q."/>
            <person name="Bi G."/>
            <person name="Li C."/>
            <person name="Du R."/>
            <person name="Wang X."/>
            <person name="Sun T."/>
            <person name="Guo L."/>
            <person name="Liang H."/>
            <person name="Lu P."/>
            <person name="Wu Y."/>
            <person name="Zhang Z."/>
            <person name="Ro D.K."/>
            <person name="Shang Y."/>
            <person name="Huang S."/>
            <person name="Yan J."/>
        </authorList>
    </citation>
    <scope>NUCLEOTIDE SEQUENCE [LARGE SCALE GENOMIC DNA]</scope>
    <source>
        <strain evidence="1">Ta-2019</strain>
    </source>
</reference>
<gene>
    <name evidence="1" type="ORF">KI387_011837</name>
</gene>
<dbReference type="Proteomes" id="UP000824469">
    <property type="component" value="Unassembled WGS sequence"/>
</dbReference>
<keyword evidence="2" id="KW-1185">Reference proteome</keyword>
<feature type="non-terminal residue" evidence="1">
    <location>
        <position position="69"/>
    </location>
</feature>
<sequence>MKHITLGDSTKVEELMLELFREPNLKECLDLQVIEEVQMGHARKEKEKGKLVYMIDDKEVDNLDVSQTE</sequence>
<comment type="caution">
    <text evidence="1">The sequence shown here is derived from an EMBL/GenBank/DDBJ whole genome shotgun (WGS) entry which is preliminary data.</text>
</comment>
<dbReference type="EMBL" id="JAHRHJ020000009">
    <property type="protein sequence ID" value="KAH9300254.1"/>
    <property type="molecule type" value="Genomic_DNA"/>
</dbReference>